<dbReference type="EMBL" id="QURN01000012">
    <property type="protein sequence ID" value="RFC66622.1"/>
    <property type="molecule type" value="Genomic_DNA"/>
</dbReference>
<evidence type="ECO:0000256" key="1">
    <source>
        <dbReference type="SAM" id="MobiDB-lite"/>
    </source>
</evidence>
<organism evidence="3 4">
    <name type="scientific">Mesorhizobium denitrificans</name>
    <dbReference type="NCBI Taxonomy" id="2294114"/>
    <lineage>
        <taxon>Bacteria</taxon>
        <taxon>Pseudomonadati</taxon>
        <taxon>Pseudomonadota</taxon>
        <taxon>Alphaproteobacteria</taxon>
        <taxon>Hyphomicrobiales</taxon>
        <taxon>Phyllobacteriaceae</taxon>
        <taxon>Mesorhizobium</taxon>
    </lineage>
</organism>
<evidence type="ECO:0000313" key="3">
    <source>
        <dbReference type="EMBL" id="RFC66622.1"/>
    </source>
</evidence>
<proteinExistence type="predicted"/>
<gene>
    <name evidence="3" type="ORF">DY251_15345</name>
</gene>
<dbReference type="Proteomes" id="UP000262379">
    <property type="component" value="Unassembled WGS sequence"/>
</dbReference>
<accession>A0A371XBN5</accession>
<keyword evidence="2" id="KW-0732">Signal</keyword>
<feature type="chain" id="PRO_5016580173" evidence="2">
    <location>
        <begin position="28"/>
        <end position="222"/>
    </location>
</feature>
<feature type="region of interest" description="Disordered" evidence="1">
    <location>
        <begin position="72"/>
        <end position="109"/>
    </location>
</feature>
<name>A0A371XBN5_9HYPH</name>
<sequence>MKSNLGIPLFAVLAVAATGYIVSPASAAGQTTEQICSAKYQAAKAGGTLNGQKWPAFYSDCAASINANGNAGAAANPAPASSTSKSSTTTATAPAKSTPASTSGNHQTTQQICSSSYQAAKAAGTLGGQTWPAYLSACSDKIKQYSDTSQPTPPEPTISKTAAKKVMPVANGNASPGEVAFQQRIHECASEWQQQKANGTLPNGAKWPQFWSQCNTQLKSQM</sequence>
<keyword evidence="4" id="KW-1185">Reference proteome</keyword>
<dbReference type="AlphaFoldDB" id="A0A371XBN5"/>
<feature type="signal peptide" evidence="2">
    <location>
        <begin position="1"/>
        <end position="27"/>
    </location>
</feature>
<dbReference type="RefSeq" id="WP_116624799.1">
    <property type="nucleotide sequence ID" value="NZ_QURN01000012.1"/>
</dbReference>
<feature type="compositionally biased region" description="Low complexity" evidence="1">
    <location>
        <begin position="72"/>
        <end position="103"/>
    </location>
</feature>
<protein>
    <submittedName>
        <fullName evidence="3">Uncharacterized protein</fullName>
    </submittedName>
</protein>
<comment type="caution">
    <text evidence="3">The sequence shown here is derived from an EMBL/GenBank/DDBJ whole genome shotgun (WGS) entry which is preliminary data.</text>
</comment>
<evidence type="ECO:0000313" key="4">
    <source>
        <dbReference type="Proteomes" id="UP000262379"/>
    </source>
</evidence>
<evidence type="ECO:0000256" key="2">
    <source>
        <dbReference type="SAM" id="SignalP"/>
    </source>
</evidence>
<reference evidence="4" key="1">
    <citation type="submission" date="2018-08" db="EMBL/GenBank/DDBJ databases">
        <authorList>
            <person name="Im W.T."/>
        </authorList>
    </citation>
    <scope>NUCLEOTIDE SEQUENCE [LARGE SCALE GENOMIC DNA]</scope>
    <source>
        <strain evidence="4">LA-28</strain>
    </source>
</reference>